<dbReference type="AlphaFoldDB" id="A0A498DG58"/>
<feature type="domain" description="Helicase Helix-turn-helix" evidence="1">
    <location>
        <begin position="247"/>
        <end position="334"/>
    </location>
</feature>
<organism evidence="2 3">
    <name type="scientific">Oceanobacillus piezotolerans</name>
    <dbReference type="NCBI Taxonomy" id="2448030"/>
    <lineage>
        <taxon>Bacteria</taxon>
        <taxon>Bacillati</taxon>
        <taxon>Bacillota</taxon>
        <taxon>Bacilli</taxon>
        <taxon>Bacillales</taxon>
        <taxon>Bacillaceae</taxon>
        <taxon>Oceanobacillus</taxon>
    </lineage>
</organism>
<keyword evidence="3" id="KW-1185">Reference proteome</keyword>
<comment type="caution">
    <text evidence="2">The sequence shown here is derived from an EMBL/GenBank/DDBJ whole genome shotgun (WGS) entry which is preliminary data.</text>
</comment>
<evidence type="ECO:0000313" key="3">
    <source>
        <dbReference type="Proteomes" id="UP000270219"/>
    </source>
</evidence>
<proteinExistence type="predicted"/>
<reference evidence="2 3" key="1">
    <citation type="submission" date="2018-10" db="EMBL/GenBank/DDBJ databases">
        <title>Oceanobacillus sp. YLB-02 draft genome.</title>
        <authorList>
            <person name="Yu L."/>
        </authorList>
    </citation>
    <scope>NUCLEOTIDE SEQUENCE [LARGE SCALE GENOMIC DNA]</scope>
    <source>
        <strain evidence="2 3">YLB-02</strain>
    </source>
</reference>
<dbReference type="InterPro" id="IPR029491">
    <property type="entry name" value="Helicase_HTH"/>
</dbReference>
<dbReference type="Gene3D" id="1.10.10.1390">
    <property type="entry name" value="ATP-dependent DNA helicase RecQ"/>
    <property type="match status" value="1"/>
</dbReference>
<protein>
    <recommendedName>
        <fullName evidence="1">Helicase Helix-turn-helix domain-containing protein</fullName>
    </recommendedName>
</protein>
<dbReference type="Proteomes" id="UP000270219">
    <property type="component" value="Unassembled WGS sequence"/>
</dbReference>
<gene>
    <name evidence="2" type="ORF">D8M04_02575</name>
</gene>
<accession>A0A498DG58</accession>
<evidence type="ECO:0000313" key="2">
    <source>
        <dbReference type="EMBL" id="RLL48178.1"/>
    </source>
</evidence>
<name>A0A498DG58_9BACI</name>
<dbReference type="PIRSF" id="PIRSF021350">
    <property type="entry name" value="UCP021350"/>
    <property type="match status" value="1"/>
</dbReference>
<dbReference type="InterPro" id="IPR008308">
    <property type="entry name" value="YpbB-like"/>
</dbReference>
<dbReference type="EMBL" id="RCHR01000001">
    <property type="protein sequence ID" value="RLL48178.1"/>
    <property type="molecule type" value="Genomic_DNA"/>
</dbReference>
<sequence length="342" mass="39962">MLFESILITCFSYINGERTPSSVYHILKGKRSIQTLQDTHIYKLESFYGIYKQLKRQDFENRIVKLERAGVLKRYQDSFIVTGTINSKLQEEQLFNGLTFYNKVEIFYNRLLLLIQTLTNTKYQSYSFIPVVEDKEAEIWVKKVYKKVKGKEKDVLKKLYLELYEVLSRVKAVEVGIFVDRLTGYKHYGMSVPQLGEKYKKSVDDVQLILVCTIHQIIENVEKEEKTSLLAFLLQDTLEVSHLTKSAYDTYLLLLKGKTPDKIAFVRRLKTNTIYDHIVEIALSDSEFAIEDFVNQEDEQAITQAITSTNSYKLKDIKANVNDKISYFQIRLVLAKKNRLHK</sequence>
<evidence type="ECO:0000259" key="1">
    <source>
        <dbReference type="Pfam" id="PF14493"/>
    </source>
</evidence>
<dbReference type="Pfam" id="PF14493">
    <property type="entry name" value="HTH_40"/>
    <property type="match status" value="1"/>
</dbReference>